<accession>A0ABN8BD09</accession>
<keyword evidence="3" id="KW-1185">Reference proteome</keyword>
<reference evidence="2" key="1">
    <citation type="submission" date="2021-12" db="EMBL/GenBank/DDBJ databases">
        <authorList>
            <person name="King R."/>
        </authorList>
    </citation>
    <scope>NUCLEOTIDE SEQUENCE</scope>
</reference>
<gene>
    <name evidence="2" type="ORF">CHILSU_LOCUS11327</name>
</gene>
<evidence type="ECO:0000313" key="2">
    <source>
        <dbReference type="EMBL" id="CAH0407924.1"/>
    </source>
</evidence>
<proteinExistence type="predicted"/>
<sequence>MASDTDELFQNIENIKSTVRQSFARVYASLKARELKTLRQLDALRKQCQDDKDLLKNCVQNIQIRYDNESILLENVSNYGVIDFEKLNFDSNTFLIEDYISPNDDHMYSYKTIDDLTKNDDNKALEAIEEAAMKEITRTENCVCNVDIKTEDISKKFRDLDFTASPTKTCEDSIHSKEKEITSSNNVTEDEKSDSSDPEQKKINPTDDWLNSIKSQTETEPAVADSMEHSTITCS</sequence>
<feature type="compositionally biased region" description="Basic and acidic residues" evidence="1">
    <location>
        <begin position="189"/>
        <end position="205"/>
    </location>
</feature>
<name>A0ABN8BD09_CHISP</name>
<feature type="region of interest" description="Disordered" evidence="1">
    <location>
        <begin position="171"/>
        <end position="235"/>
    </location>
</feature>
<organism evidence="2 3">
    <name type="scientific">Chilo suppressalis</name>
    <name type="common">Asiatic rice borer moth</name>
    <dbReference type="NCBI Taxonomy" id="168631"/>
    <lineage>
        <taxon>Eukaryota</taxon>
        <taxon>Metazoa</taxon>
        <taxon>Ecdysozoa</taxon>
        <taxon>Arthropoda</taxon>
        <taxon>Hexapoda</taxon>
        <taxon>Insecta</taxon>
        <taxon>Pterygota</taxon>
        <taxon>Neoptera</taxon>
        <taxon>Endopterygota</taxon>
        <taxon>Lepidoptera</taxon>
        <taxon>Glossata</taxon>
        <taxon>Ditrysia</taxon>
        <taxon>Pyraloidea</taxon>
        <taxon>Crambidae</taxon>
        <taxon>Crambinae</taxon>
        <taxon>Chilo</taxon>
    </lineage>
</organism>
<evidence type="ECO:0000256" key="1">
    <source>
        <dbReference type="SAM" id="MobiDB-lite"/>
    </source>
</evidence>
<dbReference type="Proteomes" id="UP001153292">
    <property type="component" value="Chromosome 9"/>
</dbReference>
<dbReference type="EMBL" id="OU963902">
    <property type="protein sequence ID" value="CAH0407924.1"/>
    <property type="molecule type" value="Genomic_DNA"/>
</dbReference>
<protein>
    <submittedName>
        <fullName evidence="2">Uncharacterized protein</fullName>
    </submittedName>
</protein>
<feature type="compositionally biased region" description="Basic and acidic residues" evidence="1">
    <location>
        <begin position="171"/>
        <end position="181"/>
    </location>
</feature>
<evidence type="ECO:0000313" key="3">
    <source>
        <dbReference type="Proteomes" id="UP001153292"/>
    </source>
</evidence>